<dbReference type="KEGG" id="bgj:AWC36_04950"/>
<dbReference type="Pfam" id="PF13614">
    <property type="entry name" value="AAA_31"/>
    <property type="match status" value="1"/>
</dbReference>
<dbReference type="RefSeq" id="WP_095833782.1">
    <property type="nucleotide sequence ID" value="NZ_CP014137.1"/>
</dbReference>
<evidence type="ECO:0000259" key="1">
    <source>
        <dbReference type="Pfam" id="PF13614"/>
    </source>
</evidence>
<protein>
    <submittedName>
        <fullName evidence="2">Nucleotide-binding protein</fullName>
    </submittedName>
</protein>
<dbReference type="InterPro" id="IPR027417">
    <property type="entry name" value="P-loop_NTPase"/>
</dbReference>
<dbReference type="PANTHER" id="PTHR13696">
    <property type="entry name" value="P-LOOP CONTAINING NUCLEOSIDE TRIPHOSPHATE HYDROLASE"/>
    <property type="match status" value="1"/>
</dbReference>
<dbReference type="PANTHER" id="PTHR13696:SF99">
    <property type="entry name" value="COBYRINIC ACID AC-DIAMIDE SYNTHASE"/>
    <property type="match status" value="1"/>
</dbReference>
<dbReference type="InterPro" id="IPR025669">
    <property type="entry name" value="AAA_dom"/>
</dbReference>
<dbReference type="Proteomes" id="UP000285972">
    <property type="component" value="Unassembled WGS sequence"/>
</dbReference>
<dbReference type="EMBL" id="MJLX01000020">
    <property type="protein sequence ID" value="RLM25211.1"/>
    <property type="molecule type" value="Genomic_DNA"/>
</dbReference>
<organism evidence="2 3">
    <name type="scientific">Brenneria goodwinii</name>
    <dbReference type="NCBI Taxonomy" id="1109412"/>
    <lineage>
        <taxon>Bacteria</taxon>
        <taxon>Pseudomonadati</taxon>
        <taxon>Pseudomonadota</taxon>
        <taxon>Gammaproteobacteria</taxon>
        <taxon>Enterobacterales</taxon>
        <taxon>Pectobacteriaceae</taxon>
        <taxon>Brenneria</taxon>
    </lineage>
</organism>
<reference evidence="2 3" key="1">
    <citation type="submission" date="2016-09" db="EMBL/GenBank/DDBJ databases">
        <authorList>
            <person name="Doonan J."/>
            <person name="Pachebat J.A."/>
            <person name="Golyshin P.N."/>
            <person name="Denman S."/>
            <person name="Mcdonald J.E."/>
        </authorList>
    </citation>
    <scope>NUCLEOTIDE SEQUENCE [LARGE SCALE GENOMIC DNA]</scope>
    <source>
        <strain evidence="2 3">FRB141</strain>
    </source>
</reference>
<evidence type="ECO:0000313" key="3">
    <source>
        <dbReference type="Proteomes" id="UP000285972"/>
    </source>
</evidence>
<dbReference type="Gene3D" id="3.40.50.300">
    <property type="entry name" value="P-loop containing nucleotide triphosphate hydrolases"/>
    <property type="match status" value="1"/>
</dbReference>
<dbReference type="GeneID" id="70906127"/>
<dbReference type="CDD" id="cd02042">
    <property type="entry name" value="ParAB_family"/>
    <property type="match status" value="1"/>
</dbReference>
<accession>A0AAE8ES10</accession>
<proteinExistence type="predicted"/>
<name>A0AAE8ES10_9GAMM</name>
<dbReference type="InterPro" id="IPR050678">
    <property type="entry name" value="DNA_Partitioning_ATPase"/>
</dbReference>
<comment type="caution">
    <text evidence="2">The sequence shown here is derived from an EMBL/GenBank/DDBJ whole genome shotgun (WGS) entry which is preliminary data.</text>
</comment>
<sequence>MMESQAKIVGGAPEMIESNKKYLVWNNKGGVGKTFLTYNLAVEYAIANPEEDVVVIDACPQSNVSEIILGGNGTGEENLNNLRDRNATIAGYIKERFSNSPLSRLGNESSYFVRAYTVNDKMPENLYILPGDVDLDICSRLISHIGSSPVKEAWKKSRSLLVDLIASFETDKNVSDRAKTFFIDCNPSFASYTELGVVASNRIIIPCTADAASIRGIKNLVKLIYGVSIDKSEQDEMFLDFNKEANQNLITLPKLHVFVQNRSRTNERDAAKAFKSHAEEIKRITIDLLKTHPHLFTDEKLDERVKNVKDGNTLAAIITHEGSPLSKLQHKSYTIYGMATQANKAQIDALETDVTTVVNCL</sequence>
<dbReference type="AlphaFoldDB" id="A0AAE8ES10"/>
<feature type="domain" description="AAA" evidence="1">
    <location>
        <begin position="24"/>
        <end position="227"/>
    </location>
</feature>
<dbReference type="SUPFAM" id="SSF52540">
    <property type="entry name" value="P-loop containing nucleoside triphosphate hydrolases"/>
    <property type="match status" value="1"/>
</dbReference>
<gene>
    <name evidence="2" type="ORF">BIY26_09330</name>
</gene>
<evidence type="ECO:0000313" key="2">
    <source>
        <dbReference type="EMBL" id="RLM25211.1"/>
    </source>
</evidence>